<evidence type="ECO:0000256" key="1">
    <source>
        <dbReference type="ARBA" id="ARBA00001420"/>
    </source>
</evidence>
<name>A0A5C6U654_9SPHN</name>
<dbReference type="EMBL" id="VOPY01000003">
    <property type="protein sequence ID" value="TXC68423.1"/>
    <property type="molecule type" value="Genomic_DNA"/>
</dbReference>
<feature type="domain" description="Lytic transglycosylase MltA" evidence="7">
    <location>
        <begin position="123"/>
        <end position="280"/>
    </location>
</feature>
<dbReference type="OrthoDB" id="9783686at2"/>
<evidence type="ECO:0000256" key="4">
    <source>
        <dbReference type="ARBA" id="ARBA00023316"/>
    </source>
</evidence>
<protein>
    <recommendedName>
        <fullName evidence="2">peptidoglycan lytic exotransglycosylase</fullName>
        <ecNumber evidence="2">4.2.2.n1</ecNumber>
    </recommendedName>
    <alternativeName>
        <fullName evidence="5">Murein hydrolase A</fullName>
    </alternativeName>
</protein>
<dbReference type="CDD" id="cd14668">
    <property type="entry name" value="mlta_B"/>
    <property type="match status" value="1"/>
</dbReference>
<proteinExistence type="predicted"/>
<dbReference type="CDD" id="cd14485">
    <property type="entry name" value="mltA_like_LT_A"/>
    <property type="match status" value="1"/>
</dbReference>
<evidence type="ECO:0000256" key="3">
    <source>
        <dbReference type="ARBA" id="ARBA00023239"/>
    </source>
</evidence>
<dbReference type="Pfam" id="PF06725">
    <property type="entry name" value="3D"/>
    <property type="match status" value="1"/>
</dbReference>
<feature type="region of interest" description="Disordered" evidence="6">
    <location>
        <begin position="1"/>
        <end position="29"/>
    </location>
</feature>
<dbReference type="PANTHER" id="PTHR30124:SF0">
    <property type="entry name" value="MEMBRANE-BOUND LYTIC MUREIN TRANSGLYCOSYLASE A"/>
    <property type="match status" value="1"/>
</dbReference>
<reference evidence="8 9" key="1">
    <citation type="submission" date="2019-08" db="EMBL/GenBank/DDBJ databases">
        <title>Sphingorhabdus soil sp. nov., isolated from arctic soil.</title>
        <authorList>
            <person name="Liu Y."/>
        </authorList>
    </citation>
    <scope>NUCLEOTIDE SEQUENCE [LARGE SCALE GENOMIC DNA]</scope>
    <source>
        <strain evidence="8 9">D-2Q-5-6</strain>
    </source>
</reference>
<evidence type="ECO:0000313" key="9">
    <source>
        <dbReference type="Proteomes" id="UP000321129"/>
    </source>
</evidence>
<dbReference type="InterPro" id="IPR036908">
    <property type="entry name" value="RlpA-like_sf"/>
</dbReference>
<dbReference type="GO" id="GO:0009254">
    <property type="term" value="P:peptidoglycan turnover"/>
    <property type="evidence" value="ECO:0007669"/>
    <property type="project" value="InterPro"/>
</dbReference>
<dbReference type="RefSeq" id="WP_147123658.1">
    <property type="nucleotide sequence ID" value="NZ_VOPY01000003.1"/>
</dbReference>
<comment type="catalytic activity">
    <reaction evidence="1">
        <text>Exolytic cleavage of the (1-&gt;4)-beta-glycosidic linkage between N-acetylmuramic acid (MurNAc) and N-acetylglucosamine (GlcNAc) residues in peptidoglycan, from either the reducing or the non-reducing ends of the peptidoglycan chains, with concomitant formation of a 1,6-anhydrobond in the MurNAc residue.</text>
        <dbReference type="EC" id="4.2.2.n1"/>
    </reaction>
</comment>
<dbReference type="InterPro" id="IPR005300">
    <property type="entry name" value="MltA_B"/>
</dbReference>
<evidence type="ECO:0000256" key="6">
    <source>
        <dbReference type="SAM" id="MobiDB-lite"/>
    </source>
</evidence>
<dbReference type="SUPFAM" id="SSF50685">
    <property type="entry name" value="Barwin-like endoglucanases"/>
    <property type="match status" value="1"/>
</dbReference>
<accession>A0A5C6U654</accession>
<gene>
    <name evidence="8" type="ORF">FSZ31_11800</name>
</gene>
<organism evidence="8 9">
    <name type="scientific">Flavisphingopyxis soli</name>
    <dbReference type="NCBI Taxonomy" id="2601267"/>
    <lineage>
        <taxon>Bacteria</taxon>
        <taxon>Pseudomonadati</taxon>
        <taxon>Pseudomonadota</taxon>
        <taxon>Alphaproteobacteria</taxon>
        <taxon>Sphingomonadales</taxon>
        <taxon>Sphingopyxidaceae</taxon>
        <taxon>Flavisphingopyxis</taxon>
    </lineage>
</organism>
<sequence length="383" mass="39851">MLLGSCTVERQAGSEPPATAQPVPTPTKAEAETASEAGIAIASADLSRLSDARLDAALAAFRISCPSLVKRSDSSGLTRAGDWDDACAAAAGASSGRTFFTENFRAVRVGDGSAFATGYFEPQIAGQRSKAPGYQIPVYGVPTDLIDVDLGQFSDTLKGKRIRGRVEGNSLVPYYDRAAIEAGAIAGHAPVIGYAADAVELFFLQVQGSGRLQAPDGSVIRIGYAGQNGRDYVGIGKLLADRGVLPRDKRSMQGIMEYLRTDPARGAAVMRENPSYIFFQELTGAGPLGALGRPVTPRATVAADPKFVPLGAPVLLDLDADIADGLWIAQDTGGAIKGANRFDTFWGAGAEARTIAGGMSGHGSALILLPRAAAERLATRPAQ</sequence>
<evidence type="ECO:0000256" key="5">
    <source>
        <dbReference type="ARBA" id="ARBA00030918"/>
    </source>
</evidence>
<dbReference type="GO" id="GO:0008933">
    <property type="term" value="F:peptidoglycan lytic transglycosylase activity"/>
    <property type="evidence" value="ECO:0007669"/>
    <property type="project" value="TreeGrafter"/>
</dbReference>
<evidence type="ECO:0000313" key="8">
    <source>
        <dbReference type="EMBL" id="TXC68423.1"/>
    </source>
</evidence>
<dbReference type="SMART" id="SM00925">
    <property type="entry name" value="MltA"/>
    <property type="match status" value="1"/>
</dbReference>
<keyword evidence="3" id="KW-0456">Lyase</keyword>
<evidence type="ECO:0000256" key="2">
    <source>
        <dbReference type="ARBA" id="ARBA00012587"/>
    </source>
</evidence>
<comment type="caution">
    <text evidence="8">The sequence shown here is derived from an EMBL/GenBank/DDBJ whole genome shotgun (WGS) entry which is preliminary data.</text>
</comment>
<evidence type="ECO:0000259" key="7">
    <source>
        <dbReference type="SMART" id="SM00925"/>
    </source>
</evidence>
<keyword evidence="9" id="KW-1185">Reference proteome</keyword>
<dbReference type="GO" id="GO:0009253">
    <property type="term" value="P:peptidoglycan catabolic process"/>
    <property type="evidence" value="ECO:0007669"/>
    <property type="project" value="TreeGrafter"/>
</dbReference>
<dbReference type="GO" id="GO:0071555">
    <property type="term" value="P:cell wall organization"/>
    <property type="evidence" value="ECO:0007669"/>
    <property type="project" value="UniProtKB-KW"/>
</dbReference>
<dbReference type="InterPro" id="IPR010611">
    <property type="entry name" value="3D_dom"/>
</dbReference>
<dbReference type="Gene3D" id="2.40.40.10">
    <property type="entry name" value="RlpA-like domain"/>
    <property type="match status" value="1"/>
</dbReference>
<keyword evidence="4" id="KW-0961">Cell wall biogenesis/degradation</keyword>
<dbReference type="PANTHER" id="PTHR30124">
    <property type="entry name" value="MEMBRANE-BOUND LYTIC MUREIN TRANSGLYCOSYLASE A"/>
    <property type="match status" value="1"/>
</dbReference>
<dbReference type="EC" id="4.2.2.n1" evidence="2"/>
<dbReference type="InterPro" id="IPR026044">
    <property type="entry name" value="MltA"/>
</dbReference>
<feature type="compositionally biased region" description="Low complexity" evidence="6">
    <location>
        <begin position="16"/>
        <end position="28"/>
    </location>
</feature>
<dbReference type="GO" id="GO:0019867">
    <property type="term" value="C:outer membrane"/>
    <property type="evidence" value="ECO:0007669"/>
    <property type="project" value="InterPro"/>
</dbReference>
<dbReference type="PIRSF" id="PIRSF019422">
    <property type="entry name" value="MltA"/>
    <property type="match status" value="1"/>
</dbReference>
<dbReference type="Gene3D" id="2.40.240.50">
    <property type="entry name" value="Barwin-like endoglucanases"/>
    <property type="match status" value="1"/>
</dbReference>
<dbReference type="Pfam" id="PF03562">
    <property type="entry name" value="MltA"/>
    <property type="match status" value="1"/>
</dbReference>
<dbReference type="GO" id="GO:0004553">
    <property type="term" value="F:hydrolase activity, hydrolyzing O-glycosyl compounds"/>
    <property type="evidence" value="ECO:0007669"/>
    <property type="project" value="InterPro"/>
</dbReference>
<dbReference type="AlphaFoldDB" id="A0A5C6U654"/>
<dbReference type="Proteomes" id="UP000321129">
    <property type="component" value="Unassembled WGS sequence"/>
</dbReference>